<keyword evidence="5 7" id="KW-0456">Lyase</keyword>
<feature type="site" description="Important for catalytic activity" evidence="7">
    <location>
        <position position="232"/>
    </location>
</feature>
<dbReference type="GO" id="GO:0008932">
    <property type="term" value="F:lytic endotransglycosylase activity"/>
    <property type="evidence" value="ECO:0007669"/>
    <property type="project" value="UniProtKB-UniRule"/>
</dbReference>
<name>A0A1F6EMQ4_9BACT</name>
<comment type="subcellular location">
    <subcellularLocation>
        <location evidence="7">Cell membrane</location>
        <topology evidence="7">Single-pass membrane protein</topology>
    </subcellularLocation>
</comment>
<dbReference type="GO" id="GO:0009252">
    <property type="term" value="P:peptidoglycan biosynthetic process"/>
    <property type="evidence" value="ECO:0007669"/>
    <property type="project" value="UniProtKB-UniRule"/>
</dbReference>
<evidence type="ECO:0000256" key="6">
    <source>
        <dbReference type="ARBA" id="ARBA00023316"/>
    </source>
</evidence>
<comment type="function">
    <text evidence="7">Functions as a peptidoglycan terminase that cleaves nascent peptidoglycan strands endolytically to terminate their elongation.</text>
</comment>
<dbReference type="Proteomes" id="UP000178587">
    <property type="component" value="Unassembled WGS sequence"/>
</dbReference>
<protein>
    <recommendedName>
        <fullName evidence="7">Endolytic murein transglycosylase</fullName>
        <ecNumber evidence="7">4.2.2.29</ecNumber>
    </recommendedName>
    <alternativeName>
        <fullName evidence="7">Peptidoglycan lytic transglycosylase</fullName>
    </alternativeName>
    <alternativeName>
        <fullName evidence="7">Peptidoglycan polymerization terminase</fullName>
    </alternativeName>
</protein>
<keyword evidence="4 7" id="KW-0472">Membrane</keyword>
<dbReference type="GO" id="GO:0005886">
    <property type="term" value="C:plasma membrane"/>
    <property type="evidence" value="ECO:0007669"/>
    <property type="project" value="UniProtKB-SubCell"/>
</dbReference>
<evidence type="ECO:0000256" key="7">
    <source>
        <dbReference type="HAMAP-Rule" id="MF_02065"/>
    </source>
</evidence>
<evidence type="ECO:0000256" key="5">
    <source>
        <dbReference type="ARBA" id="ARBA00023239"/>
    </source>
</evidence>
<evidence type="ECO:0000256" key="2">
    <source>
        <dbReference type="ARBA" id="ARBA00022692"/>
    </source>
</evidence>
<dbReference type="PANTHER" id="PTHR30518">
    <property type="entry name" value="ENDOLYTIC MUREIN TRANSGLYCOSYLASE"/>
    <property type="match status" value="1"/>
</dbReference>
<dbReference type="Gene3D" id="3.30.1490.480">
    <property type="entry name" value="Endolytic murein transglycosylase"/>
    <property type="match status" value="1"/>
</dbReference>
<dbReference type="InterPro" id="IPR003770">
    <property type="entry name" value="MLTG-like"/>
</dbReference>
<dbReference type="EMBL" id="MFLU01000010">
    <property type="protein sequence ID" value="OGG74928.1"/>
    <property type="molecule type" value="Genomic_DNA"/>
</dbReference>
<evidence type="ECO:0000313" key="8">
    <source>
        <dbReference type="EMBL" id="OGG74928.1"/>
    </source>
</evidence>
<dbReference type="AlphaFoldDB" id="A0A1F6EMQ4"/>
<sequence length="346" mass="39730">MAPNDMTSFLQRAFTWKEEAEENFFRRWDKQVNKKTLIIASVLGIIALLLYITFIRPPQDFPLHVLVTIEEGATLSSVAAQLEKESVVRSSFALRALVPLFGSARSVKAGDYLFEEPKNVFSMARIVSRGVYGLEPMRVRIPEGTTVRDMAHIYDTYLLRFDPEKFITQATEYEGYLYPDTYFFLPNVDEAVVIRTMQQNFDAQTATIASEVEAFGEPFSDIVIMASLLEREANNTEDRRKIAGVLWNRVERDMPLQVDAVFLYTLGRTTFELTTEDLASDSPYNTYRYKGFPPTPIGSPSLDSLRAAVMPENHDYLFYLADRNHVTYYSRTYEEHLRKKAMYLGS</sequence>
<evidence type="ECO:0000256" key="1">
    <source>
        <dbReference type="ARBA" id="ARBA00022475"/>
    </source>
</evidence>
<dbReference type="NCBIfam" id="TIGR00247">
    <property type="entry name" value="endolytic transglycosylase MltG"/>
    <property type="match status" value="1"/>
</dbReference>
<keyword evidence="6 7" id="KW-0961">Cell wall biogenesis/degradation</keyword>
<comment type="similarity">
    <text evidence="7">Belongs to the transglycosylase MltG family.</text>
</comment>
<dbReference type="EC" id="4.2.2.29" evidence="7"/>
<evidence type="ECO:0000256" key="4">
    <source>
        <dbReference type="ARBA" id="ARBA00023136"/>
    </source>
</evidence>
<comment type="caution">
    <text evidence="8">The sequence shown here is derived from an EMBL/GenBank/DDBJ whole genome shotgun (WGS) entry which is preliminary data.</text>
</comment>
<dbReference type="HAMAP" id="MF_02065">
    <property type="entry name" value="MltG"/>
    <property type="match status" value="1"/>
</dbReference>
<gene>
    <name evidence="7" type="primary">mltG</name>
    <name evidence="8" type="ORF">A3A34_03875</name>
</gene>
<evidence type="ECO:0000256" key="3">
    <source>
        <dbReference type="ARBA" id="ARBA00022989"/>
    </source>
</evidence>
<comment type="catalytic activity">
    <reaction evidence="7">
        <text>a peptidoglycan chain = a peptidoglycan chain with N-acetyl-1,6-anhydromuramyl-[peptide] at the reducing end + a peptidoglycan chain with N-acetylglucosamine at the non-reducing end.</text>
        <dbReference type="EC" id="4.2.2.29"/>
    </reaction>
</comment>
<dbReference type="STRING" id="1798507.A3A34_03875"/>
<dbReference type="Pfam" id="PF02618">
    <property type="entry name" value="YceG"/>
    <property type="match status" value="1"/>
</dbReference>
<accession>A0A1F6EMQ4</accession>
<feature type="transmembrane region" description="Helical" evidence="7">
    <location>
        <begin position="36"/>
        <end position="54"/>
    </location>
</feature>
<organism evidence="8 9">
    <name type="scientific">Candidatus Kaiserbacteria bacterium RIFCSPLOWO2_01_FULL_50_24</name>
    <dbReference type="NCBI Taxonomy" id="1798507"/>
    <lineage>
        <taxon>Bacteria</taxon>
        <taxon>Candidatus Kaiseribacteriota</taxon>
    </lineage>
</organism>
<keyword evidence="2 7" id="KW-0812">Transmembrane</keyword>
<evidence type="ECO:0000313" key="9">
    <source>
        <dbReference type="Proteomes" id="UP000178587"/>
    </source>
</evidence>
<reference evidence="8 9" key="1">
    <citation type="journal article" date="2016" name="Nat. Commun.">
        <title>Thousands of microbial genomes shed light on interconnected biogeochemical processes in an aquifer system.</title>
        <authorList>
            <person name="Anantharaman K."/>
            <person name="Brown C.T."/>
            <person name="Hug L.A."/>
            <person name="Sharon I."/>
            <person name="Castelle C.J."/>
            <person name="Probst A.J."/>
            <person name="Thomas B.C."/>
            <person name="Singh A."/>
            <person name="Wilkins M.J."/>
            <person name="Karaoz U."/>
            <person name="Brodie E.L."/>
            <person name="Williams K.H."/>
            <person name="Hubbard S.S."/>
            <person name="Banfield J.F."/>
        </authorList>
    </citation>
    <scope>NUCLEOTIDE SEQUENCE [LARGE SCALE GENOMIC DNA]</scope>
</reference>
<keyword evidence="1 7" id="KW-1003">Cell membrane</keyword>
<keyword evidence="3 7" id="KW-1133">Transmembrane helix</keyword>
<dbReference type="GO" id="GO:0071555">
    <property type="term" value="P:cell wall organization"/>
    <property type="evidence" value="ECO:0007669"/>
    <property type="project" value="UniProtKB-KW"/>
</dbReference>
<proteinExistence type="inferred from homology"/>
<dbReference type="PANTHER" id="PTHR30518:SF2">
    <property type="entry name" value="ENDOLYTIC MUREIN TRANSGLYCOSYLASE"/>
    <property type="match status" value="1"/>
</dbReference>